<dbReference type="PANTHER" id="PTHR41878">
    <property type="entry name" value="LEXA REPRESSOR-RELATED"/>
    <property type="match status" value="1"/>
</dbReference>
<dbReference type="EMBL" id="JACHWZ010000054">
    <property type="protein sequence ID" value="MBB3063699.1"/>
    <property type="molecule type" value="Genomic_DNA"/>
</dbReference>
<dbReference type="RefSeq" id="WP_183464093.1">
    <property type="nucleotide sequence ID" value="NZ_JACHWZ010000054.1"/>
</dbReference>
<evidence type="ECO:0000313" key="2">
    <source>
        <dbReference type="EMBL" id="MBB3063699.1"/>
    </source>
</evidence>
<keyword evidence="3" id="KW-1185">Reference proteome</keyword>
<accession>A0A7W4WG96</accession>
<feature type="domain" description="Plasmid pRiA4b Orf3-like" evidence="1">
    <location>
        <begin position="4"/>
        <end position="137"/>
    </location>
</feature>
<dbReference type="InterPro" id="IPR024047">
    <property type="entry name" value="MM3350-like_sf"/>
</dbReference>
<proteinExistence type="predicted"/>
<gene>
    <name evidence="2" type="ORF">FHS09_004573</name>
</gene>
<reference evidence="2 3" key="1">
    <citation type="submission" date="2020-08" db="EMBL/GenBank/DDBJ databases">
        <title>Genomic Encyclopedia of Type Strains, Phase III (KMG-III): the genomes of soil and plant-associated and newly described type strains.</title>
        <authorList>
            <person name="Whitman W."/>
        </authorList>
    </citation>
    <scope>NUCLEOTIDE SEQUENCE [LARGE SCALE GENOMIC DNA]</scope>
    <source>
        <strain evidence="2 3">CECT 8799</strain>
    </source>
</reference>
<dbReference type="PANTHER" id="PTHR41878:SF1">
    <property type="entry name" value="TNPR PROTEIN"/>
    <property type="match status" value="1"/>
</dbReference>
<dbReference type="Gene3D" id="3.10.290.30">
    <property type="entry name" value="MM3350-like"/>
    <property type="match status" value="1"/>
</dbReference>
<comment type="caution">
    <text evidence="2">The sequence shown here is derived from an EMBL/GenBank/DDBJ whole genome shotgun (WGS) entry which is preliminary data.</text>
</comment>
<protein>
    <recommendedName>
        <fullName evidence="1">Plasmid pRiA4b Orf3-like domain-containing protein</fullName>
    </recommendedName>
</protein>
<dbReference type="Pfam" id="PF07929">
    <property type="entry name" value="PRiA4_ORF3"/>
    <property type="match status" value="1"/>
</dbReference>
<dbReference type="AlphaFoldDB" id="A0A7W4WG96"/>
<evidence type="ECO:0000259" key="1">
    <source>
        <dbReference type="Pfam" id="PF07929"/>
    </source>
</evidence>
<dbReference type="SUPFAM" id="SSF159941">
    <property type="entry name" value="MM3350-like"/>
    <property type="match status" value="1"/>
</dbReference>
<dbReference type="InterPro" id="IPR012912">
    <property type="entry name" value="Plasmid_pRiA4b_Orf3-like"/>
</dbReference>
<evidence type="ECO:0000313" key="3">
    <source>
        <dbReference type="Proteomes" id="UP000535937"/>
    </source>
</evidence>
<sequence>MEEIYTLTIELESGMYAEHPWKRVIETRESMDLYDLHLYIQEIINFDNDHLFEFFVGRNWGNRKVVFRDEDEFGFEEVRSLDTALNELYPLNGMKLFYHFDFGDSWMFTIKKARKKKNLVKEVQYPRVIESEGENPEQYP</sequence>
<dbReference type="Proteomes" id="UP000535937">
    <property type="component" value="Unassembled WGS sequence"/>
</dbReference>
<name>A0A7W4WG96_9GAMM</name>
<organism evidence="2 3">
    <name type="scientific">Microbulbifer rhizosphaerae</name>
    <dbReference type="NCBI Taxonomy" id="1562603"/>
    <lineage>
        <taxon>Bacteria</taxon>
        <taxon>Pseudomonadati</taxon>
        <taxon>Pseudomonadota</taxon>
        <taxon>Gammaproteobacteria</taxon>
        <taxon>Cellvibrionales</taxon>
        <taxon>Microbulbiferaceae</taxon>
        <taxon>Microbulbifer</taxon>
    </lineage>
</organism>